<dbReference type="InterPro" id="IPR016007">
    <property type="entry name" value="Alpha_rhamnosid"/>
</dbReference>
<dbReference type="Pfam" id="PF17389">
    <property type="entry name" value="Bac_rhamnosid6H"/>
    <property type="match status" value="1"/>
</dbReference>
<keyword evidence="5" id="KW-1003">Cell membrane</keyword>
<evidence type="ECO:0000259" key="21">
    <source>
        <dbReference type="Pfam" id="PF17389"/>
    </source>
</evidence>
<gene>
    <name evidence="22" type="ORF">CJN711_LOCUS3499</name>
</gene>
<feature type="signal peptide" evidence="17">
    <location>
        <begin position="1"/>
        <end position="19"/>
    </location>
</feature>
<evidence type="ECO:0000256" key="11">
    <source>
        <dbReference type="ARBA" id="ARBA00023065"/>
    </source>
</evidence>
<dbReference type="InterPro" id="IPR027359">
    <property type="entry name" value="Volt_channel_dom_sf"/>
</dbReference>
<dbReference type="GO" id="GO:0005248">
    <property type="term" value="F:voltage-gated sodium channel activity"/>
    <property type="evidence" value="ECO:0007669"/>
    <property type="project" value="InterPro"/>
</dbReference>
<comment type="similarity">
    <text evidence="16">Belongs to the sodium channel (TC 1.A.1.10) family.</text>
</comment>
<comment type="caution">
    <text evidence="16">Lacks conserved residue(s) required for the propagation of feature annotation.</text>
</comment>
<feature type="domain" description="Alpha-L-rhamnosidase concanavalin-like" evidence="19">
    <location>
        <begin position="394"/>
        <end position="499"/>
    </location>
</feature>
<dbReference type="SUPFAM" id="SSF81324">
    <property type="entry name" value="Voltage-gated potassium channels"/>
    <property type="match status" value="1"/>
</dbReference>
<evidence type="ECO:0000256" key="5">
    <source>
        <dbReference type="ARBA" id="ARBA00022475"/>
    </source>
</evidence>
<dbReference type="Pfam" id="PF00520">
    <property type="entry name" value="Ion_trans"/>
    <property type="match status" value="1"/>
</dbReference>
<evidence type="ECO:0000256" key="8">
    <source>
        <dbReference type="ARBA" id="ARBA00022882"/>
    </source>
</evidence>
<keyword evidence="4 16" id="KW-0894">Sodium channel</keyword>
<feature type="domain" description="Alpha-L-rhamnosidase six-hairpin glycosidase" evidence="21">
    <location>
        <begin position="506"/>
        <end position="841"/>
    </location>
</feature>
<evidence type="ECO:0000256" key="7">
    <source>
        <dbReference type="ARBA" id="ARBA00022737"/>
    </source>
</evidence>
<dbReference type="InterPro" id="IPR013783">
    <property type="entry name" value="Ig-like_fold"/>
</dbReference>
<keyword evidence="12 16" id="KW-0472">Membrane</keyword>
<evidence type="ECO:0000259" key="20">
    <source>
        <dbReference type="Pfam" id="PF08531"/>
    </source>
</evidence>
<dbReference type="Gene3D" id="1.50.10.10">
    <property type="match status" value="1"/>
</dbReference>
<dbReference type="Proteomes" id="UP000663855">
    <property type="component" value="Unassembled WGS sequence"/>
</dbReference>
<evidence type="ECO:0000256" key="13">
    <source>
        <dbReference type="ARBA" id="ARBA00023157"/>
    </source>
</evidence>
<dbReference type="InterPro" id="IPR005821">
    <property type="entry name" value="Ion_trans_dom"/>
</dbReference>
<comment type="function">
    <text evidence="16">Mediates the voltage-dependent sodium ion permeability of excitable membranes. Assuming opened or closed conformations in response to the voltage difference across the membrane, the protein forms a sodium-selective channel through which Na(+) ions may pass in accordance with their electrochemical gradient.</text>
</comment>
<keyword evidence="7" id="KW-0677">Repeat</keyword>
<dbReference type="GO" id="GO:0001518">
    <property type="term" value="C:voltage-gated sodium channel complex"/>
    <property type="evidence" value="ECO:0007669"/>
    <property type="project" value="UniProtKB-UniRule"/>
</dbReference>
<proteinExistence type="inferred from homology"/>
<accession>A0A814IKJ1</accession>
<dbReference type="Gene3D" id="2.60.40.10">
    <property type="entry name" value="Immunoglobulins"/>
    <property type="match status" value="1"/>
</dbReference>
<comment type="catalytic activity">
    <reaction evidence="1">
        <text>Hydrolysis of terminal non-reducing alpha-L-rhamnose residues in alpha-L-rhamnosides.</text>
        <dbReference type="EC" id="3.2.1.40"/>
    </reaction>
</comment>
<evidence type="ECO:0000256" key="3">
    <source>
        <dbReference type="ARBA" id="ARBA00022448"/>
    </source>
</evidence>
<dbReference type="GO" id="GO:0005975">
    <property type="term" value="P:carbohydrate metabolic process"/>
    <property type="evidence" value="ECO:0007669"/>
    <property type="project" value="InterPro"/>
</dbReference>
<dbReference type="PANTHER" id="PTHR33307:SF6">
    <property type="entry name" value="ALPHA-RHAMNOSIDASE (EUROFUNG)-RELATED"/>
    <property type="match status" value="1"/>
</dbReference>
<keyword evidence="6 16" id="KW-0812">Transmembrane</keyword>
<dbReference type="Pfam" id="PF05592">
    <property type="entry name" value="Bac_rhamnosid"/>
    <property type="match status" value="1"/>
</dbReference>
<evidence type="ECO:0000256" key="1">
    <source>
        <dbReference type="ARBA" id="ARBA00001445"/>
    </source>
</evidence>
<keyword evidence="9 16" id="KW-1133">Transmembrane helix</keyword>
<evidence type="ECO:0000256" key="15">
    <source>
        <dbReference type="ARBA" id="ARBA00023303"/>
    </source>
</evidence>
<evidence type="ECO:0000256" key="6">
    <source>
        <dbReference type="ARBA" id="ARBA00022692"/>
    </source>
</evidence>
<evidence type="ECO:0000256" key="12">
    <source>
        <dbReference type="ARBA" id="ARBA00023136"/>
    </source>
</evidence>
<dbReference type="SUPFAM" id="SSF48208">
    <property type="entry name" value="Six-hairpin glycosidases"/>
    <property type="match status" value="1"/>
</dbReference>
<dbReference type="InterPro" id="IPR012341">
    <property type="entry name" value="6hp_glycosidase-like_sf"/>
</dbReference>
<keyword evidence="3 16" id="KW-0813">Transport</keyword>
<evidence type="ECO:0000313" key="23">
    <source>
        <dbReference type="Proteomes" id="UP000663855"/>
    </source>
</evidence>
<feature type="chain" id="PRO_5032439334" description="Sodium channel protein" evidence="17">
    <location>
        <begin position="20"/>
        <end position="1372"/>
    </location>
</feature>
<dbReference type="Gene3D" id="1.10.287.70">
    <property type="match status" value="1"/>
</dbReference>
<feature type="domain" description="Bacterial alpha-L-rhamnosidase N-terminal" evidence="20">
    <location>
        <begin position="171"/>
        <end position="345"/>
    </location>
</feature>
<evidence type="ECO:0000256" key="17">
    <source>
        <dbReference type="SAM" id="SignalP"/>
    </source>
</evidence>
<reference evidence="22" key="1">
    <citation type="submission" date="2021-02" db="EMBL/GenBank/DDBJ databases">
        <authorList>
            <person name="Nowell W R."/>
        </authorList>
    </citation>
    <scope>NUCLEOTIDE SEQUENCE</scope>
</reference>
<evidence type="ECO:0000256" key="14">
    <source>
        <dbReference type="ARBA" id="ARBA00023201"/>
    </source>
</evidence>
<keyword evidence="13" id="KW-1015">Disulfide bond</keyword>
<dbReference type="Pfam" id="PF08531">
    <property type="entry name" value="Bac_rhamnosid_N"/>
    <property type="match status" value="1"/>
</dbReference>
<dbReference type="InterPro" id="IPR001696">
    <property type="entry name" value="Na_channel_asu"/>
</dbReference>
<dbReference type="PRINTS" id="PR00170">
    <property type="entry name" value="NACHANNEL"/>
</dbReference>
<dbReference type="InterPro" id="IPR008902">
    <property type="entry name" value="Rhamnosid_concanavalin"/>
</dbReference>
<dbReference type="InterPro" id="IPR008928">
    <property type="entry name" value="6-hairpin_glycosidase_sf"/>
</dbReference>
<sequence>MLCIYILVIAGLEANAISGLPNAPYDIRVDHYKVDTTKDLVINTERPRFSWKLSISEEERNIQQVAYQLEIKSHIIRWDSKQVISNQSIHVSCIGFNDLQPASFYQFRLRVWTTQSNQASSWTRWIRFRTAIFNIHSYIRSKNDSLMWIGSNQITMNELRKEFQVSNSSPIHSAIVYLSGLGYYELYVNGDKIDLSRKLDPGWTVYEKRTLMVSFDLLSTIKSGINAVGVRLGNGWYNQEQYTPPVAPEPNYGPPRFIFFLQIIFEDGNEMQVYSDPTWIGRQNAILHDSIYNGEFVDSRYDRPNWADTGFNDSLSLWIPAEPMLPPVNETLHGQIVMQDMPPIRAGPGALHFEVTNRPIGGYLSPNDIHEIQGALLTETGILKPIATWSPTIGVQVFDVGQNIAGWCRFTVRGARGVGIYIRHGEVLTQPTVPTNQSYNEVYTENLLGATQSDTYVLRGDPAGETYEPIFTYHGFRYVSILNLPNPMTLDDVECLVVHSETTLKGHFISSNPIINQIQHNIQWSQLNNLMSLPTDCPQRQERKGWMGDAALTVNEALYNFDLIKLYLNFLNSIVDSQGADGAVPDTVPFSDGDYPSDPNWGTALPTIAWQLYRHYMDDQVLCVFYSSIRAYVESVRRGYQSTGLANLYYSYGDWVPPPPQSRSNSSLVSSFAFMHDISLMINISQILGYHNDTEAYSKFYQQLADEFHQVFFNHTSYFYADGMQTAQILALTLPNVVPDNVRKSVFEYLVSDIEQKGNHVSTGIIGTAQLFPLLSDNGYHDLALELVTSTTYPSYGYMFTNPYENATTLWELWDVPFEGPGMNSRNHIMFGSVGAWFYSHLAGIDLTSDSTIIIWPRMVSENKKHLLLKLDCQLNTLYGLVHVAYNRDVHDTVVNSIQLRLTVPPNAKARIIFEPLFSGARCVKLMEGDKLIWSADLEYTTEKYQIESQIDRGLMIVHTGSGQFTLECVVKLVALNFKYFTISWNIFDFIIVIASIVGQTLGEIMANYFVNPTLLRVVRVARVGRVLRLVKGAKGIRTLLFALVVSMPALLNIGLLLFLVMFIYSIFGMSFFAYVRKSAGITDLFNFETFPNSMIVLFQMCTTAGWSGVYQALTNDQPPDCDPTLNTPSHKGDCGDTAIATPFIVTYVIITSLVVVNMYIAVILENFSQAQEDVQQGLTDDDYDMYYEKWQRLDPSGSQFIRYDQLSEFVNGLEPPLRISKPNHLALVAMNLPICENDRMHCVDILDGLTKYFLGALHAQVANTEADATIDIKKDRPKDYHPITTTVQRHRELYLSRIGLTGFRTNVERRRNERKNRIPTLEKAIIDKTFESDHVKSSTILSNDVENHEKNLATTPIIKPAMNANRLSVHQ</sequence>
<keyword evidence="11 16" id="KW-0406">Ion transport</keyword>
<dbReference type="Gene3D" id="1.10.238.10">
    <property type="entry name" value="EF-hand"/>
    <property type="match status" value="1"/>
</dbReference>
<keyword evidence="8 16" id="KW-0851">Voltage-gated channel</keyword>
<comment type="subcellular location">
    <subcellularLocation>
        <location evidence="2 16">Cell membrane</location>
        <topology evidence="2 16">Multi-pass membrane protein</topology>
    </subcellularLocation>
</comment>
<dbReference type="InterPro" id="IPR013737">
    <property type="entry name" value="Bac_rhamnosid_N"/>
</dbReference>
<evidence type="ECO:0000256" key="16">
    <source>
        <dbReference type="RuleBase" id="RU361132"/>
    </source>
</evidence>
<keyword evidence="17" id="KW-0732">Signal</keyword>
<feature type="transmembrane region" description="Helical" evidence="16">
    <location>
        <begin position="1145"/>
        <end position="1165"/>
    </location>
</feature>
<dbReference type="Gene3D" id="2.60.120.260">
    <property type="entry name" value="Galactose-binding domain-like"/>
    <property type="match status" value="2"/>
</dbReference>
<evidence type="ECO:0000256" key="2">
    <source>
        <dbReference type="ARBA" id="ARBA00004651"/>
    </source>
</evidence>
<evidence type="ECO:0000256" key="10">
    <source>
        <dbReference type="ARBA" id="ARBA00023053"/>
    </source>
</evidence>
<organism evidence="22 23">
    <name type="scientific">Rotaria magnacalcarata</name>
    <dbReference type="NCBI Taxonomy" id="392030"/>
    <lineage>
        <taxon>Eukaryota</taxon>
        <taxon>Metazoa</taxon>
        <taxon>Spiralia</taxon>
        <taxon>Gnathifera</taxon>
        <taxon>Rotifera</taxon>
        <taxon>Eurotatoria</taxon>
        <taxon>Bdelloidea</taxon>
        <taxon>Philodinida</taxon>
        <taxon>Philodinidae</taxon>
        <taxon>Rotaria</taxon>
    </lineage>
</organism>
<keyword evidence="14 16" id="KW-0739">Sodium transport</keyword>
<evidence type="ECO:0000313" key="22">
    <source>
        <dbReference type="EMBL" id="CAF1024788.1"/>
    </source>
</evidence>
<dbReference type="InterPro" id="IPR035396">
    <property type="entry name" value="Bac_rhamnosid6H"/>
</dbReference>
<protein>
    <recommendedName>
        <fullName evidence="16">Sodium channel protein</fullName>
    </recommendedName>
</protein>
<feature type="domain" description="Ion transport" evidence="18">
    <location>
        <begin position="963"/>
        <end position="1174"/>
    </location>
</feature>
<evidence type="ECO:0000259" key="18">
    <source>
        <dbReference type="Pfam" id="PF00520"/>
    </source>
</evidence>
<dbReference type="Gene3D" id="1.20.120.350">
    <property type="entry name" value="Voltage-gated potassium channels. Chain C"/>
    <property type="match status" value="1"/>
</dbReference>
<dbReference type="FunFam" id="1.10.287.70:FF:000001">
    <property type="entry name" value="Sodium channel protein"/>
    <property type="match status" value="1"/>
</dbReference>
<dbReference type="PANTHER" id="PTHR33307">
    <property type="entry name" value="ALPHA-RHAMNOSIDASE (EUROFUNG)"/>
    <property type="match status" value="1"/>
</dbReference>
<feature type="transmembrane region" description="Helical" evidence="16">
    <location>
        <begin position="1039"/>
        <end position="1068"/>
    </location>
</feature>
<comment type="caution">
    <text evidence="22">The sequence shown here is derived from an EMBL/GenBank/DDBJ whole genome shotgun (WGS) entry which is preliminary data.</text>
</comment>
<keyword evidence="15 16" id="KW-0407">Ion channel</keyword>
<evidence type="ECO:0000256" key="4">
    <source>
        <dbReference type="ARBA" id="ARBA00022461"/>
    </source>
</evidence>
<evidence type="ECO:0000259" key="19">
    <source>
        <dbReference type="Pfam" id="PF05592"/>
    </source>
</evidence>
<dbReference type="Pfam" id="PF25788">
    <property type="entry name" value="Ig_Rha78A_N"/>
    <property type="match status" value="1"/>
</dbReference>
<evidence type="ECO:0000256" key="9">
    <source>
        <dbReference type="ARBA" id="ARBA00022989"/>
    </source>
</evidence>
<dbReference type="EMBL" id="CAJNOV010000468">
    <property type="protein sequence ID" value="CAF1024788.1"/>
    <property type="molecule type" value="Genomic_DNA"/>
</dbReference>
<keyword evidence="10 16" id="KW-0915">Sodium</keyword>
<dbReference type="GO" id="GO:0030596">
    <property type="term" value="F:alpha-L-rhamnosidase activity"/>
    <property type="evidence" value="ECO:0007669"/>
    <property type="project" value="UniProtKB-EC"/>
</dbReference>
<name>A0A814IKJ1_9BILA</name>